<feature type="domain" description="EF-hand" evidence="3">
    <location>
        <begin position="10"/>
        <end position="45"/>
    </location>
</feature>
<sequence length="85" mass="9974">MAASNNKSSNTKEDLKKEFRLFDKNNDGFIDKDELKLVLKKILPKFNLPDDEVKRMISNVDKNNDGKIDYNEFMESIYPQLQSMQ</sequence>
<evidence type="ECO:0000313" key="9">
    <source>
        <dbReference type="EMBL" id="CAF3831363.1"/>
    </source>
</evidence>
<reference evidence="7" key="1">
    <citation type="submission" date="2021-02" db="EMBL/GenBank/DDBJ databases">
        <authorList>
            <person name="Nowell W R."/>
        </authorList>
    </citation>
    <scope>NUCLEOTIDE SEQUENCE</scope>
</reference>
<dbReference type="EMBL" id="CAJOBD010001781">
    <property type="protein sequence ID" value="CAF3831363.1"/>
    <property type="molecule type" value="Genomic_DNA"/>
</dbReference>
<dbReference type="Proteomes" id="UP000663889">
    <property type="component" value="Unassembled WGS sequence"/>
</dbReference>
<evidence type="ECO:0000259" key="3">
    <source>
        <dbReference type="PROSITE" id="PS50222"/>
    </source>
</evidence>
<evidence type="ECO:0000313" key="5">
    <source>
        <dbReference type="EMBL" id="CAF1220768.1"/>
    </source>
</evidence>
<dbReference type="Proteomes" id="UP000663836">
    <property type="component" value="Unassembled WGS sequence"/>
</dbReference>
<dbReference type="EMBL" id="CAJOAX010017215">
    <property type="protein sequence ID" value="CAF4171442.1"/>
    <property type="molecule type" value="Genomic_DNA"/>
</dbReference>
<dbReference type="InterPro" id="IPR050145">
    <property type="entry name" value="Centrin_CML-like"/>
</dbReference>
<dbReference type="PRINTS" id="PR01697">
    <property type="entry name" value="PARVALBUMIN"/>
</dbReference>
<dbReference type="EMBL" id="CAJOBE010004374">
    <property type="protein sequence ID" value="CAF3928801.1"/>
    <property type="molecule type" value="Genomic_DNA"/>
</dbReference>
<keyword evidence="12" id="KW-1185">Reference proteome</keyword>
<dbReference type="Gene3D" id="1.10.238.10">
    <property type="entry name" value="EF-hand"/>
    <property type="match status" value="1"/>
</dbReference>
<evidence type="ECO:0000313" key="4">
    <source>
        <dbReference type="EMBL" id="CAF1057966.1"/>
    </source>
</evidence>
<dbReference type="PANTHER" id="PTHR23050">
    <property type="entry name" value="CALCIUM BINDING PROTEIN"/>
    <property type="match status" value="1"/>
</dbReference>
<evidence type="ECO:0000256" key="2">
    <source>
        <dbReference type="ARBA" id="ARBA00022837"/>
    </source>
</evidence>
<dbReference type="InterPro" id="IPR018247">
    <property type="entry name" value="EF_Hand_1_Ca_BS"/>
</dbReference>
<evidence type="ECO:0000256" key="1">
    <source>
        <dbReference type="ARBA" id="ARBA00022737"/>
    </source>
</evidence>
<evidence type="ECO:0000313" key="12">
    <source>
        <dbReference type="Proteomes" id="UP000663870"/>
    </source>
</evidence>
<dbReference type="EMBL" id="CAJNOH010000496">
    <property type="protein sequence ID" value="CAF1057966.1"/>
    <property type="molecule type" value="Genomic_DNA"/>
</dbReference>
<dbReference type="FunFam" id="1.10.238.10:FF:000001">
    <property type="entry name" value="Calmodulin 1"/>
    <property type="match status" value="1"/>
</dbReference>
<evidence type="ECO:0000313" key="8">
    <source>
        <dbReference type="EMBL" id="CAF1620479.1"/>
    </source>
</evidence>
<gene>
    <name evidence="10" type="ORF">FNK824_LOCUS22028</name>
    <name evidence="9" type="ORF">JBS370_LOCUS17077</name>
    <name evidence="8" type="ORF">JXQ802_LOCUS50527</name>
    <name evidence="11" type="ORF">OTI717_LOCUS37220</name>
    <name evidence="4" type="ORF">PYM288_LOCUS17494</name>
    <name evidence="7" type="ORF">RFH988_LOCUS34002</name>
    <name evidence="6" type="ORF">SEV965_LOCUS29053</name>
    <name evidence="5" type="ORF">ZHD862_LOCUS23857</name>
</gene>
<feature type="domain" description="EF-hand" evidence="3">
    <location>
        <begin position="48"/>
        <end position="83"/>
    </location>
</feature>
<dbReference type="AlphaFoldDB" id="A0A815JLN6"/>
<dbReference type="GO" id="GO:0005509">
    <property type="term" value="F:calcium ion binding"/>
    <property type="evidence" value="ECO:0007669"/>
    <property type="project" value="InterPro"/>
</dbReference>
<dbReference type="Proteomes" id="UP000663864">
    <property type="component" value="Unassembled WGS sequence"/>
</dbReference>
<evidence type="ECO:0000313" key="11">
    <source>
        <dbReference type="EMBL" id="CAF4171442.1"/>
    </source>
</evidence>
<dbReference type="Proteomes" id="UP000663870">
    <property type="component" value="Unassembled WGS sequence"/>
</dbReference>
<evidence type="ECO:0000313" key="6">
    <source>
        <dbReference type="EMBL" id="CAF1354699.1"/>
    </source>
</evidence>
<keyword evidence="1" id="KW-0677">Repeat</keyword>
<accession>A0A815JLN6</accession>
<dbReference type="Pfam" id="PF13499">
    <property type="entry name" value="EF-hand_7"/>
    <property type="match status" value="1"/>
</dbReference>
<dbReference type="SMART" id="SM00054">
    <property type="entry name" value="EFh"/>
    <property type="match status" value="2"/>
</dbReference>
<evidence type="ECO:0000313" key="7">
    <source>
        <dbReference type="EMBL" id="CAF1384046.1"/>
    </source>
</evidence>
<evidence type="ECO:0000313" key="10">
    <source>
        <dbReference type="EMBL" id="CAF3928801.1"/>
    </source>
</evidence>
<comment type="caution">
    <text evidence="7">The sequence shown here is derived from an EMBL/GenBank/DDBJ whole genome shotgun (WGS) entry which is preliminary data.</text>
</comment>
<dbReference type="EMBL" id="CAJNOO010004515">
    <property type="protein sequence ID" value="CAF1384046.1"/>
    <property type="molecule type" value="Genomic_DNA"/>
</dbReference>
<dbReference type="CDD" id="cd00051">
    <property type="entry name" value="EFh"/>
    <property type="match status" value="1"/>
</dbReference>
<organism evidence="7 13">
    <name type="scientific">Rotaria sordida</name>
    <dbReference type="NCBI Taxonomy" id="392033"/>
    <lineage>
        <taxon>Eukaryota</taxon>
        <taxon>Metazoa</taxon>
        <taxon>Spiralia</taxon>
        <taxon>Gnathifera</taxon>
        <taxon>Rotifera</taxon>
        <taxon>Eurotatoria</taxon>
        <taxon>Bdelloidea</taxon>
        <taxon>Philodinida</taxon>
        <taxon>Philodinidae</taxon>
        <taxon>Rotaria</taxon>
    </lineage>
</organism>
<dbReference type="EMBL" id="CAJNOL010006670">
    <property type="protein sequence ID" value="CAF1620479.1"/>
    <property type="molecule type" value="Genomic_DNA"/>
</dbReference>
<dbReference type="EMBL" id="CAJNOT010001579">
    <property type="protein sequence ID" value="CAF1220768.1"/>
    <property type="molecule type" value="Genomic_DNA"/>
</dbReference>
<dbReference type="PROSITE" id="PS00018">
    <property type="entry name" value="EF_HAND_1"/>
    <property type="match status" value="2"/>
</dbReference>
<dbReference type="Proteomes" id="UP000663874">
    <property type="component" value="Unassembled WGS sequence"/>
</dbReference>
<dbReference type="OrthoDB" id="26525at2759"/>
<dbReference type="Proteomes" id="UP000663823">
    <property type="component" value="Unassembled WGS sequence"/>
</dbReference>
<protein>
    <recommendedName>
        <fullName evidence="3">EF-hand domain-containing protein</fullName>
    </recommendedName>
</protein>
<dbReference type="InterPro" id="IPR011992">
    <property type="entry name" value="EF-hand-dom_pair"/>
</dbReference>
<keyword evidence="2" id="KW-0106">Calcium</keyword>
<proteinExistence type="predicted"/>
<dbReference type="Proteomes" id="UP000663882">
    <property type="component" value="Unassembled WGS sequence"/>
</dbReference>
<dbReference type="SUPFAM" id="SSF47473">
    <property type="entry name" value="EF-hand"/>
    <property type="match status" value="1"/>
</dbReference>
<dbReference type="EMBL" id="CAJNOU010002862">
    <property type="protein sequence ID" value="CAF1354699.1"/>
    <property type="molecule type" value="Genomic_DNA"/>
</dbReference>
<dbReference type="InterPro" id="IPR002048">
    <property type="entry name" value="EF_hand_dom"/>
</dbReference>
<name>A0A815JLN6_9BILA</name>
<dbReference type="PROSITE" id="PS50222">
    <property type="entry name" value="EF_HAND_2"/>
    <property type="match status" value="2"/>
</dbReference>
<evidence type="ECO:0000313" key="13">
    <source>
        <dbReference type="Proteomes" id="UP000663882"/>
    </source>
</evidence>
<dbReference type="Proteomes" id="UP000663854">
    <property type="component" value="Unassembled WGS sequence"/>
</dbReference>